<gene>
    <name evidence="8" type="ORF">PNOK_0300700</name>
</gene>
<dbReference type="EMBL" id="NBII01000003">
    <property type="protein sequence ID" value="PAV20380.1"/>
    <property type="molecule type" value="Genomic_DNA"/>
</dbReference>
<dbReference type="GO" id="GO:0042273">
    <property type="term" value="P:ribosomal large subunit biogenesis"/>
    <property type="evidence" value="ECO:0007669"/>
    <property type="project" value="TreeGrafter"/>
</dbReference>
<dbReference type="SUPFAM" id="SSF50104">
    <property type="entry name" value="Translation proteins SH3-like domain"/>
    <property type="match status" value="1"/>
</dbReference>
<dbReference type="InParanoid" id="A0A286ULC1"/>
<comment type="subcellular location">
    <subcellularLocation>
        <location evidence="2">Cytoplasm</location>
    </subcellularLocation>
</comment>
<keyword evidence="6" id="KW-0687">Ribonucleoprotein</keyword>
<reference evidence="8 9" key="1">
    <citation type="journal article" date="2017" name="Mol. Ecol.">
        <title>Comparative and population genomic landscape of Phellinus noxius: A hypervariable fungus causing root rot in trees.</title>
        <authorList>
            <person name="Chung C.L."/>
            <person name="Lee T.J."/>
            <person name="Akiba M."/>
            <person name="Lee H.H."/>
            <person name="Kuo T.H."/>
            <person name="Liu D."/>
            <person name="Ke H.M."/>
            <person name="Yokoi T."/>
            <person name="Roa M.B."/>
            <person name="Lu M.J."/>
            <person name="Chang Y.Y."/>
            <person name="Ann P.J."/>
            <person name="Tsai J.N."/>
            <person name="Chen C.Y."/>
            <person name="Tzean S.S."/>
            <person name="Ota Y."/>
            <person name="Hattori T."/>
            <person name="Sahashi N."/>
            <person name="Liou R.F."/>
            <person name="Kikuchi T."/>
            <person name="Tsai I.J."/>
        </authorList>
    </citation>
    <scope>NUCLEOTIDE SEQUENCE [LARGE SCALE GENOMIC DNA]</scope>
    <source>
        <strain evidence="8 9">FFPRI411160</strain>
    </source>
</reference>
<dbReference type="Gene3D" id="6.10.250.2270">
    <property type="match status" value="1"/>
</dbReference>
<evidence type="ECO:0000256" key="3">
    <source>
        <dbReference type="ARBA" id="ARBA00006592"/>
    </source>
</evidence>
<dbReference type="FunFam" id="2.30.30.30:FF:000030">
    <property type="entry name" value="60S ribosomal protein L14"/>
    <property type="match status" value="1"/>
</dbReference>
<dbReference type="OrthoDB" id="1875589at2759"/>
<name>A0A286ULC1_9AGAM</name>
<dbReference type="GO" id="GO:0006412">
    <property type="term" value="P:translation"/>
    <property type="evidence" value="ECO:0007669"/>
    <property type="project" value="InterPro"/>
</dbReference>
<comment type="caution">
    <text evidence="8">The sequence shown here is derived from an EMBL/GenBank/DDBJ whole genome shotgun (WGS) entry which is preliminary data.</text>
</comment>
<dbReference type="Proteomes" id="UP000217199">
    <property type="component" value="Unassembled WGS sequence"/>
</dbReference>
<dbReference type="Gene3D" id="2.30.30.30">
    <property type="match status" value="1"/>
</dbReference>
<dbReference type="PANTHER" id="PTHR11127:SF2">
    <property type="entry name" value="LARGE RIBOSOMAL SUBUNIT PROTEIN EL14"/>
    <property type="match status" value="1"/>
</dbReference>
<dbReference type="GO" id="GO:0022625">
    <property type="term" value="C:cytosolic large ribosomal subunit"/>
    <property type="evidence" value="ECO:0007669"/>
    <property type="project" value="TreeGrafter"/>
</dbReference>
<evidence type="ECO:0000256" key="2">
    <source>
        <dbReference type="ARBA" id="ARBA00004496"/>
    </source>
</evidence>
<dbReference type="GO" id="GO:0003723">
    <property type="term" value="F:RNA binding"/>
    <property type="evidence" value="ECO:0007669"/>
    <property type="project" value="InterPro"/>
</dbReference>
<evidence type="ECO:0000256" key="4">
    <source>
        <dbReference type="ARBA" id="ARBA00022490"/>
    </source>
</evidence>
<proteinExistence type="inferred from homology"/>
<evidence type="ECO:0000256" key="6">
    <source>
        <dbReference type="ARBA" id="ARBA00023274"/>
    </source>
</evidence>
<dbReference type="FunCoup" id="A0A286ULC1">
    <property type="interactions" value="443"/>
</dbReference>
<keyword evidence="5" id="KW-0689">Ribosomal protein</keyword>
<feature type="domain" description="KOW" evidence="7">
    <location>
        <begin position="38"/>
        <end position="65"/>
    </location>
</feature>
<sequence length="167" mass="18783">MRKVALPTTMELCTTKNLNPRLNQKQGNMPDKSVFKRFVEVGRVVLLNAGPHAGNVAVIVEIIDHNRAIIDGPTTSVPRQAYPYRHLTLTPLTVSKLPRASGTGVVRKRLEAEKTLEKWESSSWAKKIKAVSERRKKNDFQRFAIMLARKQRRDAAQRTLAKAKASA</sequence>
<dbReference type="Pfam" id="PF00467">
    <property type="entry name" value="KOW"/>
    <property type="match status" value="1"/>
</dbReference>
<dbReference type="AlphaFoldDB" id="A0A286ULC1"/>
<evidence type="ECO:0000259" key="7">
    <source>
        <dbReference type="SMART" id="SM00739"/>
    </source>
</evidence>
<dbReference type="GO" id="GO:0003735">
    <property type="term" value="F:structural constituent of ribosome"/>
    <property type="evidence" value="ECO:0007669"/>
    <property type="project" value="InterPro"/>
</dbReference>
<dbReference type="InterPro" id="IPR014722">
    <property type="entry name" value="Rib_uL2_dom2"/>
</dbReference>
<dbReference type="STRING" id="2282107.A0A286ULC1"/>
<dbReference type="CDD" id="cd23702">
    <property type="entry name" value="eL14"/>
    <property type="match status" value="1"/>
</dbReference>
<dbReference type="Pfam" id="PF01929">
    <property type="entry name" value="Ribosomal_L14e"/>
    <property type="match status" value="1"/>
</dbReference>
<organism evidence="8 9">
    <name type="scientific">Pyrrhoderma noxium</name>
    <dbReference type="NCBI Taxonomy" id="2282107"/>
    <lineage>
        <taxon>Eukaryota</taxon>
        <taxon>Fungi</taxon>
        <taxon>Dikarya</taxon>
        <taxon>Basidiomycota</taxon>
        <taxon>Agaricomycotina</taxon>
        <taxon>Agaricomycetes</taxon>
        <taxon>Hymenochaetales</taxon>
        <taxon>Hymenochaetaceae</taxon>
        <taxon>Pyrrhoderma</taxon>
    </lineage>
</organism>
<accession>A0A286ULC1</accession>
<comment type="function">
    <text evidence="1">Component of the ribosome, a large ribonucleoprotein complex responsible for the synthesis of proteins in the cell. The small ribosomal subunit (SSU) binds messenger RNAs (mRNAs) and translates the encoded message by selecting cognate aminoacyl-transfer RNA (tRNA) molecules. The large subunit (LSU) contains the ribosomal catalytic site termed the peptidyl transferase center (PTC), which catalyzes the formation of peptide bonds, thereby polymerizing the amino acids delivered by tRNAs into a polypeptide chain. The nascent polypeptides leave the ribosome through a tunnel in the LSU and interact with protein factors that function in enzymatic processing, targeting, and the membrane insertion of nascent chains at the exit of the ribosomal tunnel.</text>
</comment>
<evidence type="ECO:0000256" key="1">
    <source>
        <dbReference type="ARBA" id="ARBA00004021"/>
    </source>
</evidence>
<keyword evidence="9" id="KW-1185">Reference proteome</keyword>
<keyword evidence="4" id="KW-0963">Cytoplasm</keyword>
<dbReference type="InterPro" id="IPR002784">
    <property type="entry name" value="Ribosomal_eL14_dom"/>
</dbReference>
<evidence type="ECO:0000313" key="8">
    <source>
        <dbReference type="EMBL" id="PAV20380.1"/>
    </source>
</evidence>
<protein>
    <submittedName>
        <fullName evidence="8">60S ribosomal L14</fullName>
    </submittedName>
</protein>
<dbReference type="SMART" id="SM00739">
    <property type="entry name" value="KOW"/>
    <property type="match status" value="1"/>
</dbReference>
<dbReference type="InterPro" id="IPR005824">
    <property type="entry name" value="KOW"/>
</dbReference>
<dbReference type="PANTHER" id="PTHR11127">
    <property type="entry name" value="60S RIBOSOMAL PROTEIN L14"/>
    <property type="match status" value="1"/>
</dbReference>
<evidence type="ECO:0000313" key="9">
    <source>
        <dbReference type="Proteomes" id="UP000217199"/>
    </source>
</evidence>
<evidence type="ECO:0000256" key="5">
    <source>
        <dbReference type="ARBA" id="ARBA00022980"/>
    </source>
</evidence>
<dbReference type="InterPro" id="IPR008991">
    <property type="entry name" value="Translation_prot_SH3-like_sf"/>
</dbReference>
<dbReference type="InterPro" id="IPR039660">
    <property type="entry name" value="Ribosomal_eL14"/>
</dbReference>
<comment type="similarity">
    <text evidence="3">Belongs to the eukaryotic ribosomal protein eL14 family.</text>
</comment>